<name>A0AA87CCQ2_9CAUD</name>
<keyword evidence="2" id="KW-1185">Reference proteome</keyword>
<dbReference type="RefSeq" id="YP_013605520.1">
    <property type="nucleotide sequence ID" value="NC_134205.1"/>
</dbReference>
<evidence type="ECO:0000313" key="2">
    <source>
        <dbReference type="Proteomes" id="UP001302000"/>
    </source>
</evidence>
<dbReference type="Proteomes" id="UP001302000">
    <property type="component" value="Segment"/>
</dbReference>
<organism evidence="1 2">
    <name type="scientific">Caudoviricetes sp. vir335</name>
    <dbReference type="NCBI Taxonomy" id="3068357"/>
    <lineage>
        <taxon>Viruses</taxon>
        <taxon>Duplodnaviria</taxon>
        <taxon>Heunggongvirae</taxon>
        <taxon>Uroviricota</taxon>
        <taxon>Caudoviricetes</taxon>
    </lineage>
</organism>
<sequence>MVVTVGKMREIVNDLLDSLSYFDDDDTVLETRSSDWGMGDTVMWIGNECLNYRTLCEDWNADDGDDDDDE</sequence>
<proteinExistence type="predicted"/>
<gene>
    <name evidence="1" type="ORF">vir335_00060</name>
</gene>
<dbReference type="GeneID" id="301841463"/>
<evidence type="ECO:0000313" key="1">
    <source>
        <dbReference type="EMBL" id="DBA35616.1"/>
    </source>
</evidence>
<accession>A0AA87CCQ2</accession>
<protein>
    <submittedName>
        <fullName evidence="1">Uncharacterized protein</fullName>
    </submittedName>
</protein>
<dbReference type="EMBL" id="BK063680">
    <property type="protein sequence ID" value="DBA35616.1"/>
    <property type="molecule type" value="Genomic_DNA"/>
</dbReference>
<reference evidence="1 2" key="1">
    <citation type="journal article" date="2023" name="Nat. Microbiol.">
        <title>A compendium of viruses from methanogenic archaea reveals their diversity and adaptations to the gut environment.</title>
        <authorList>
            <person name="Medvedeva S."/>
            <person name="Borrel G."/>
            <person name="Krupovic M."/>
            <person name="Gribaldo S."/>
        </authorList>
    </citation>
    <scope>NUCLEOTIDE SEQUENCE [LARGE SCALE GENOMIC DNA]</scope>
</reference>